<keyword evidence="3" id="KW-1185">Reference proteome</keyword>
<name>A0A7J7P5G8_9MAGN</name>
<accession>A0A7J7P5G8</accession>
<protein>
    <submittedName>
        <fullName evidence="2">Uncharacterized protein</fullName>
    </submittedName>
</protein>
<dbReference type="GO" id="GO:0016020">
    <property type="term" value="C:membrane"/>
    <property type="evidence" value="ECO:0007669"/>
    <property type="project" value="TreeGrafter"/>
</dbReference>
<dbReference type="EMBL" id="JACGCM010000250">
    <property type="protein sequence ID" value="KAF6174671.1"/>
    <property type="molecule type" value="Genomic_DNA"/>
</dbReference>
<evidence type="ECO:0000313" key="2">
    <source>
        <dbReference type="EMBL" id="KAF6174671.1"/>
    </source>
</evidence>
<dbReference type="OrthoDB" id="1436450at2759"/>
<gene>
    <name evidence="2" type="ORF">GIB67_008726</name>
</gene>
<organism evidence="2 3">
    <name type="scientific">Kingdonia uniflora</name>
    <dbReference type="NCBI Taxonomy" id="39325"/>
    <lineage>
        <taxon>Eukaryota</taxon>
        <taxon>Viridiplantae</taxon>
        <taxon>Streptophyta</taxon>
        <taxon>Embryophyta</taxon>
        <taxon>Tracheophyta</taxon>
        <taxon>Spermatophyta</taxon>
        <taxon>Magnoliopsida</taxon>
        <taxon>Ranunculales</taxon>
        <taxon>Circaeasteraceae</taxon>
        <taxon>Kingdonia</taxon>
    </lineage>
</organism>
<proteinExistence type="predicted"/>
<evidence type="ECO:0000313" key="3">
    <source>
        <dbReference type="Proteomes" id="UP000541444"/>
    </source>
</evidence>
<dbReference type="PANTHER" id="PTHR23051:SF12">
    <property type="entry name" value="OS04G0645600 PROTEIN"/>
    <property type="match status" value="1"/>
</dbReference>
<dbReference type="Proteomes" id="UP000541444">
    <property type="component" value="Unassembled WGS sequence"/>
</dbReference>
<comment type="caution">
    <text evidence="2">The sequence shown here is derived from an EMBL/GenBank/DDBJ whole genome shotgun (WGS) entry which is preliminary data.</text>
</comment>
<feature type="non-terminal residue" evidence="2">
    <location>
        <position position="1"/>
    </location>
</feature>
<dbReference type="PANTHER" id="PTHR23051">
    <property type="entry name" value="SOLUTE CARRIER FAMILY 35, MEMBER F5"/>
    <property type="match status" value="1"/>
</dbReference>
<keyword evidence="1" id="KW-0812">Transmembrane</keyword>
<sequence length="218" mass="24931">MEHITDFSFSSHSIKMYTIIHVLLFDQQVIFTNYKQPFAVTCLGASLMVVYLPIAFIKDWVFRSLKRCSSKSSKNLFARHKEIDLSAHEEDVPLVSRHKENMGMTTREIATCGFYMHLSEVGSVLLLETSLVFSQLYHMGCSLKMTLIFIINDYVPVLLKKFAGEEGKRADVQKLFEYIGHFTLVALWWLGKPSIVLLSPKRLSNIIVRTGILPMLHG</sequence>
<evidence type="ECO:0000256" key="1">
    <source>
        <dbReference type="SAM" id="Phobius"/>
    </source>
</evidence>
<keyword evidence="1" id="KW-1133">Transmembrane helix</keyword>
<dbReference type="AlphaFoldDB" id="A0A7J7P5G8"/>
<keyword evidence="1" id="KW-0472">Membrane</keyword>
<feature type="transmembrane region" description="Helical" evidence="1">
    <location>
        <begin position="38"/>
        <end position="57"/>
    </location>
</feature>
<reference evidence="2 3" key="1">
    <citation type="journal article" date="2020" name="IScience">
        <title>Genome Sequencing of the Endangered Kingdonia uniflora (Circaeasteraceae, Ranunculales) Reveals Potential Mechanisms of Evolutionary Specialization.</title>
        <authorList>
            <person name="Sun Y."/>
            <person name="Deng T."/>
            <person name="Zhang A."/>
            <person name="Moore M.J."/>
            <person name="Landis J.B."/>
            <person name="Lin N."/>
            <person name="Zhang H."/>
            <person name="Zhang X."/>
            <person name="Huang J."/>
            <person name="Zhang X."/>
            <person name="Sun H."/>
            <person name="Wang H."/>
        </authorList>
    </citation>
    <scope>NUCLEOTIDE SEQUENCE [LARGE SCALE GENOMIC DNA]</scope>
    <source>
        <strain evidence="2">TB1705</strain>
        <tissue evidence="2">Leaf</tissue>
    </source>
</reference>